<evidence type="ECO:0000256" key="9">
    <source>
        <dbReference type="ARBA" id="ARBA00047781"/>
    </source>
</evidence>
<evidence type="ECO:0000256" key="6">
    <source>
        <dbReference type="ARBA" id="ARBA00022840"/>
    </source>
</evidence>
<dbReference type="RefSeq" id="WP_344422112.1">
    <property type="nucleotide sequence ID" value="NZ_BAAANN010000018.1"/>
</dbReference>
<keyword evidence="8" id="KW-0665">Pyrimidine biosynthesis</keyword>
<organism evidence="11 12">
    <name type="scientific">Amycolatopsis minnesotensis</name>
    <dbReference type="NCBI Taxonomy" id="337894"/>
    <lineage>
        <taxon>Bacteria</taxon>
        <taxon>Bacillati</taxon>
        <taxon>Actinomycetota</taxon>
        <taxon>Actinomycetes</taxon>
        <taxon>Pseudonocardiales</taxon>
        <taxon>Pseudonocardiaceae</taxon>
        <taxon>Amycolatopsis</taxon>
    </lineage>
</organism>
<evidence type="ECO:0000256" key="1">
    <source>
        <dbReference type="ARBA" id="ARBA00005171"/>
    </source>
</evidence>
<comment type="similarity">
    <text evidence="2">Belongs to the CTP synthase family.</text>
</comment>
<gene>
    <name evidence="11" type="ORF">GCM10009754_45230</name>
</gene>
<keyword evidence="6" id="KW-0067">ATP-binding</keyword>
<dbReference type="EC" id="6.3.4.2" evidence="3"/>
<dbReference type="Gene3D" id="3.40.50.880">
    <property type="match status" value="1"/>
</dbReference>
<evidence type="ECO:0000259" key="10">
    <source>
        <dbReference type="Pfam" id="PF00117"/>
    </source>
</evidence>
<dbReference type="EMBL" id="BAAANN010000018">
    <property type="protein sequence ID" value="GAA1967477.1"/>
    <property type="molecule type" value="Genomic_DNA"/>
</dbReference>
<evidence type="ECO:0000313" key="12">
    <source>
        <dbReference type="Proteomes" id="UP001501116"/>
    </source>
</evidence>
<dbReference type="PANTHER" id="PTHR11550">
    <property type="entry name" value="CTP SYNTHASE"/>
    <property type="match status" value="1"/>
</dbReference>
<keyword evidence="7" id="KW-0315">Glutamine amidotransferase</keyword>
<evidence type="ECO:0000256" key="2">
    <source>
        <dbReference type="ARBA" id="ARBA00007533"/>
    </source>
</evidence>
<dbReference type="InterPro" id="IPR004468">
    <property type="entry name" value="CTP_synthase"/>
</dbReference>
<dbReference type="InterPro" id="IPR029062">
    <property type="entry name" value="Class_I_gatase-like"/>
</dbReference>
<dbReference type="SUPFAM" id="SSF52317">
    <property type="entry name" value="Class I glutamine amidotransferase-like"/>
    <property type="match status" value="1"/>
</dbReference>
<evidence type="ECO:0000256" key="3">
    <source>
        <dbReference type="ARBA" id="ARBA00012291"/>
    </source>
</evidence>
<protein>
    <recommendedName>
        <fullName evidence="3">CTP synthase (glutamine hydrolyzing)</fullName>
        <ecNumber evidence="3">6.3.4.2</ecNumber>
    </recommendedName>
</protein>
<name>A0ABP5CTN2_9PSEU</name>
<evidence type="ECO:0000256" key="8">
    <source>
        <dbReference type="ARBA" id="ARBA00022975"/>
    </source>
</evidence>
<keyword evidence="4" id="KW-0436">Ligase</keyword>
<evidence type="ECO:0000313" key="11">
    <source>
        <dbReference type="EMBL" id="GAA1967477.1"/>
    </source>
</evidence>
<accession>A0ABP5CTN2</accession>
<keyword evidence="12" id="KW-1185">Reference proteome</keyword>
<evidence type="ECO:0000256" key="4">
    <source>
        <dbReference type="ARBA" id="ARBA00022598"/>
    </source>
</evidence>
<feature type="domain" description="Glutamine amidotransferase" evidence="10">
    <location>
        <begin position="32"/>
        <end position="95"/>
    </location>
</feature>
<dbReference type="InterPro" id="IPR017926">
    <property type="entry name" value="GATASE"/>
</dbReference>
<reference evidence="12" key="1">
    <citation type="journal article" date="2019" name="Int. J. Syst. Evol. Microbiol.">
        <title>The Global Catalogue of Microorganisms (GCM) 10K type strain sequencing project: providing services to taxonomists for standard genome sequencing and annotation.</title>
        <authorList>
            <consortium name="The Broad Institute Genomics Platform"/>
            <consortium name="The Broad Institute Genome Sequencing Center for Infectious Disease"/>
            <person name="Wu L."/>
            <person name="Ma J."/>
        </authorList>
    </citation>
    <scope>NUCLEOTIDE SEQUENCE [LARGE SCALE GENOMIC DNA]</scope>
    <source>
        <strain evidence="12">JCM 14545</strain>
    </source>
</reference>
<dbReference type="Pfam" id="PF00117">
    <property type="entry name" value="GATase"/>
    <property type="match status" value="1"/>
</dbReference>
<comment type="catalytic activity">
    <reaction evidence="9">
        <text>UTP + L-glutamine + ATP + H2O = CTP + L-glutamate + ADP + phosphate + 2 H(+)</text>
        <dbReference type="Rhea" id="RHEA:26426"/>
        <dbReference type="ChEBI" id="CHEBI:15377"/>
        <dbReference type="ChEBI" id="CHEBI:15378"/>
        <dbReference type="ChEBI" id="CHEBI:29985"/>
        <dbReference type="ChEBI" id="CHEBI:30616"/>
        <dbReference type="ChEBI" id="CHEBI:37563"/>
        <dbReference type="ChEBI" id="CHEBI:43474"/>
        <dbReference type="ChEBI" id="CHEBI:46398"/>
        <dbReference type="ChEBI" id="CHEBI:58359"/>
        <dbReference type="ChEBI" id="CHEBI:456216"/>
        <dbReference type="EC" id="6.3.4.2"/>
    </reaction>
</comment>
<proteinExistence type="inferred from homology"/>
<evidence type="ECO:0000256" key="5">
    <source>
        <dbReference type="ARBA" id="ARBA00022741"/>
    </source>
</evidence>
<evidence type="ECO:0000256" key="7">
    <source>
        <dbReference type="ARBA" id="ARBA00022962"/>
    </source>
</evidence>
<dbReference type="Proteomes" id="UP001501116">
    <property type="component" value="Unassembled WGS sequence"/>
</dbReference>
<comment type="caution">
    <text evidence="11">The sequence shown here is derived from an EMBL/GenBank/DDBJ whole genome shotgun (WGS) entry which is preliminary data.</text>
</comment>
<dbReference type="PANTHER" id="PTHR11550:SF0">
    <property type="entry name" value="CTP SYNTHASE-RELATED"/>
    <property type="match status" value="1"/>
</dbReference>
<keyword evidence="5" id="KW-0547">Nucleotide-binding</keyword>
<sequence length="137" mass="14659">MPRPRIIVGAELDTASGWPHDRPGLLPALAGFDAIWLVPGGPYRSEAGAITAARIAREQRIPFLGTCAGFQHAVLEIARDVCGIRHASHAENSPGAEDPLIVALACSLDGHEDVVEIQPGSLAHRVLGVDRTVERYR</sequence>
<comment type="pathway">
    <text evidence="1">Pyrimidine metabolism; CTP biosynthesis via de novo pathway; CTP from UDP: step 2/2.</text>
</comment>